<dbReference type="RefSeq" id="WP_307352514.1">
    <property type="nucleotide sequence ID" value="NZ_JAUSVS010000011.1"/>
</dbReference>
<dbReference type="InterPro" id="IPR027843">
    <property type="entry name" value="DUF4440"/>
</dbReference>
<evidence type="ECO:0000256" key="1">
    <source>
        <dbReference type="SAM" id="SignalP"/>
    </source>
</evidence>
<feature type="domain" description="DUF4440" evidence="2">
    <location>
        <begin position="28"/>
        <end position="133"/>
    </location>
</feature>
<protein>
    <recommendedName>
        <fullName evidence="2">DUF4440 domain-containing protein</fullName>
    </recommendedName>
</protein>
<keyword evidence="1" id="KW-0732">Signal</keyword>
<accession>A0ABU0IWL5</accession>
<evidence type="ECO:0000313" key="3">
    <source>
        <dbReference type="EMBL" id="MDQ0466417.1"/>
    </source>
</evidence>
<keyword evidence="4" id="KW-1185">Reference proteome</keyword>
<reference evidence="3 4" key="1">
    <citation type="submission" date="2023-07" db="EMBL/GenBank/DDBJ databases">
        <title>Genomic Encyclopedia of Type Strains, Phase IV (KMG-IV): sequencing the most valuable type-strain genomes for metagenomic binning, comparative biology and taxonomic classification.</title>
        <authorList>
            <person name="Goeker M."/>
        </authorList>
    </citation>
    <scope>NUCLEOTIDE SEQUENCE [LARGE SCALE GENOMIC DNA]</scope>
    <source>
        <strain evidence="3 4">DSM 18695</strain>
    </source>
</reference>
<organism evidence="3 4">
    <name type="scientific">Caulobacter ginsengisoli</name>
    <dbReference type="NCBI Taxonomy" id="400775"/>
    <lineage>
        <taxon>Bacteria</taxon>
        <taxon>Pseudomonadati</taxon>
        <taxon>Pseudomonadota</taxon>
        <taxon>Alphaproteobacteria</taxon>
        <taxon>Caulobacterales</taxon>
        <taxon>Caulobacteraceae</taxon>
        <taxon>Caulobacter</taxon>
    </lineage>
</organism>
<evidence type="ECO:0000259" key="2">
    <source>
        <dbReference type="Pfam" id="PF14534"/>
    </source>
</evidence>
<sequence length="151" mass="16040">MIKLLATLALLALAPAAYAADTLPPDLAAVSDAFDKAQIDGDGAALGRILADDYRLIGGGANVEDKAQFIADFTAPGFKLDPFTVREKIDKVWADGAITGGLVDFCGTDGGKHFCQTFRFSDVWARRDGTWKLVYSQVTRVPPPAPTPATP</sequence>
<name>A0ABU0IWL5_9CAUL</name>
<comment type="caution">
    <text evidence="3">The sequence shown here is derived from an EMBL/GenBank/DDBJ whole genome shotgun (WGS) entry which is preliminary data.</text>
</comment>
<dbReference type="Proteomes" id="UP001228905">
    <property type="component" value="Unassembled WGS sequence"/>
</dbReference>
<dbReference type="EMBL" id="JAUSVS010000011">
    <property type="protein sequence ID" value="MDQ0466417.1"/>
    <property type="molecule type" value="Genomic_DNA"/>
</dbReference>
<evidence type="ECO:0000313" key="4">
    <source>
        <dbReference type="Proteomes" id="UP001228905"/>
    </source>
</evidence>
<dbReference type="SUPFAM" id="SSF54427">
    <property type="entry name" value="NTF2-like"/>
    <property type="match status" value="1"/>
</dbReference>
<gene>
    <name evidence="3" type="ORF">QO010_004210</name>
</gene>
<dbReference type="Pfam" id="PF14534">
    <property type="entry name" value="DUF4440"/>
    <property type="match status" value="1"/>
</dbReference>
<dbReference type="InterPro" id="IPR032710">
    <property type="entry name" value="NTF2-like_dom_sf"/>
</dbReference>
<feature type="chain" id="PRO_5045330724" description="DUF4440 domain-containing protein" evidence="1">
    <location>
        <begin position="20"/>
        <end position="151"/>
    </location>
</feature>
<proteinExistence type="predicted"/>
<dbReference type="Gene3D" id="3.10.450.50">
    <property type="match status" value="1"/>
</dbReference>
<feature type="signal peptide" evidence="1">
    <location>
        <begin position="1"/>
        <end position="19"/>
    </location>
</feature>